<reference evidence="10 11" key="1">
    <citation type="submission" date="2021-06" db="EMBL/GenBank/DDBJ databases">
        <title>Falsochrobactrum tianjin sp.nov., a new petroleum-degrading bacteria isolated from oily soils.</title>
        <authorList>
            <person name="Chen G."/>
            <person name="Chen H."/>
            <person name="Tian J."/>
            <person name="Qing J."/>
            <person name="Zhong L."/>
            <person name="Ma W."/>
            <person name="Song Y."/>
            <person name="Cui X."/>
            <person name="Yan B."/>
        </authorList>
    </citation>
    <scope>NUCLEOTIDE SEQUENCE [LARGE SCALE GENOMIC DNA]</scope>
    <source>
        <strain evidence="10 11">TDYN1</strain>
    </source>
</reference>
<name>A0A949PNG3_9HYPH</name>
<feature type="transmembrane region" description="Helical" evidence="8">
    <location>
        <begin position="153"/>
        <end position="175"/>
    </location>
</feature>
<dbReference type="AlphaFoldDB" id="A0A949PNG3"/>
<accession>A0A949PNG3</accession>
<evidence type="ECO:0000256" key="5">
    <source>
        <dbReference type="ARBA" id="ARBA00022692"/>
    </source>
</evidence>
<evidence type="ECO:0000259" key="9">
    <source>
        <dbReference type="PROSITE" id="PS50928"/>
    </source>
</evidence>
<feature type="transmembrane region" description="Helical" evidence="8">
    <location>
        <begin position="73"/>
        <end position="95"/>
    </location>
</feature>
<evidence type="ECO:0000256" key="3">
    <source>
        <dbReference type="ARBA" id="ARBA00022448"/>
    </source>
</evidence>
<dbReference type="PANTHER" id="PTHR42929">
    <property type="entry name" value="INNER MEMBRANE ABC TRANSPORTER PERMEASE PROTEIN YDCU-RELATED-RELATED"/>
    <property type="match status" value="1"/>
</dbReference>
<keyword evidence="6 8" id="KW-1133">Transmembrane helix</keyword>
<dbReference type="PROSITE" id="PS50928">
    <property type="entry name" value="ABC_TM1"/>
    <property type="match status" value="1"/>
</dbReference>
<feature type="transmembrane region" description="Helical" evidence="8">
    <location>
        <begin position="102"/>
        <end position="125"/>
    </location>
</feature>
<keyword evidence="11" id="KW-1185">Reference proteome</keyword>
<evidence type="ECO:0000256" key="8">
    <source>
        <dbReference type="RuleBase" id="RU363032"/>
    </source>
</evidence>
<dbReference type="GO" id="GO:0005886">
    <property type="term" value="C:plasma membrane"/>
    <property type="evidence" value="ECO:0007669"/>
    <property type="project" value="UniProtKB-SubCell"/>
</dbReference>
<proteinExistence type="inferred from homology"/>
<dbReference type="CDD" id="cd06261">
    <property type="entry name" value="TM_PBP2"/>
    <property type="match status" value="1"/>
</dbReference>
<feature type="transmembrane region" description="Helical" evidence="8">
    <location>
        <begin position="196"/>
        <end position="218"/>
    </location>
</feature>
<keyword evidence="3 8" id="KW-0813">Transport</keyword>
<evidence type="ECO:0000313" key="11">
    <source>
        <dbReference type="Proteomes" id="UP000752297"/>
    </source>
</evidence>
<dbReference type="GO" id="GO:0055085">
    <property type="term" value="P:transmembrane transport"/>
    <property type="evidence" value="ECO:0007669"/>
    <property type="project" value="InterPro"/>
</dbReference>
<protein>
    <submittedName>
        <fullName evidence="10">ABC transporter permease</fullName>
    </submittedName>
</protein>
<feature type="transmembrane region" description="Helical" evidence="8">
    <location>
        <begin position="224"/>
        <end position="242"/>
    </location>
</feature>
<dbReference type="PANTHER" id="PTHR42929:SF5">
    <property type="entry name" value="ABC TRANSPORTER PERMEASE PROTEIN"/>
    <property type="match status" value="1"/>
</dbReference>
<comment type="caution">
    <text evidence="10">The sequence shown here is derived from an EMBL/GenBank/DDBJ whole genome shotgun (WGS) entry which is preliminary data.</text>
</comment>
<feature type="transmembrane region" description="Helical" evidence="8">
    <location>
        <begin position="254"/>
        <end position="273"/>
    </location>
</feature>
<sequence>MSSGVKSSALINSENYYLLMVTLPCIFMGIVYFTPVINVLLLSVTEPQPGLQNYKLLADSSALHRIFGNTLRIGLATTAITLVLGYLFALGLMAMKPRERSIAFFIVLASFWISALIRAYAWVAILQPNGVLNQLLMSIGLIDRPLALVRNEVGVIIGMVHYMLPYAILPIYTNMTGIDTRLMNAARALGASRWRSFWWVYFPLSLPGLAGGGLLVFIFSLGFYITPAVLGGGRVVMIAEYISIQISETLRWGLATMLATVLVLIVVSLTVWMSRFMQVGGTIAKKGGKS</sequence>
<feature type="transmembrane region" description="Helical" evidence="8">
    <location>
        <begin position="16"/>
        <end position="41"/>
    </location>
</feature>
<keyword evidence="5 8" id="KW-0812">Transmembrane</keyword>
<comment type="subcellular location">
    <subcellularLocation>
        <location evidence="1 8">Cell membrane</location>
        <topology evidence="1 8">Multi-pass membrane protein</topology>
    </subcellularLocation>
</comment>
<comment type="similarity">
    <text evidence="2">Belongs to the binding-protein-dependent transport system permease family. CysTW subfamily.</text>
</comment>
<evidence type="ECO:0000256" key="2">
    <source>
        <dbReference type="ARBA" id="ARBA00007069"/>
    </source>
</evidence>
<dbReference type="InterPro" id="IPR000515">
    <property type="entry name" value="MetI-like"/>
</dbReference>
<gene>
    <name evidence="10" type="ORF">KUG47_08620</name>
</gene>
<evidence type="ECO:0000256" key="1">
    <source>
        <dbReference type="ARBA" id="ARBA00004651"/>
    </source>
</evidence>
<evidence type="ECO:0000256" key="4">
    <source>
        <dbReference type="ARBA" id="ARBA00022475"/>
    </source>
</evidence>
<dbReference type="Proteomes" id="UP000752297">
    <property type="component" value="Unassembled WGS sequence"/>
</dbReference>
<organism evidence="10 11">
    <name type="scientific">Falsochrobactrum tianjinense</name>
    <dbReference type="NCBI Taxonomy" id="2706015"/>
    <lineage>
        <taxon>Bacteria</taxon>
        <taxon>Pseudomonadati</taxon>
        <taxon>Pseudomonadota</taxon>
        <taxon>Alphaproteobacteria</taxon>
        <taxon>Hyphomicrobiales</taxon>
        <taxon>Brucellaceae</taxon>
        <taxon>Falsochrobactrum</taxon>
    </lineage>
</organism>
<dbReference type="RefSeq" id="WP_217677558.1">
    <property type="nucleotide sequence ID" value="NZ_JAHRVA010000003.1"/>
</dbReference>
<dbReference type="Pfam" id="PF00528">
    <property type="entry name" value="BPD_transp_1"/>
    <property type="match status" value="1"/>
</dbReference>
<feature type="domain" description="ABC transmembrane type-1" evidence="9">
    <location>
        <begin position="67"/>
        <end position="273"/>
    </location>
</feature>
<evidence type="ECO:0000256" key="6">
    <source>
        <dbReference type="ARBA" id="ARBA00022989"/>
    </source>
</evidence>
<keyword evidence="7 8" id="KW-0472">Membrane</keyword>
<dbReference type="EMBL" id="JAHRVA010000003">
    <property type="protein sequence ID" value="MBV2143560.1"/>
    <property type="molecule type" value="Genomic_DNA"/>
</dbReference>
<evidence type="ECO:0000313" key="10">
    <source>
        <dbReference type="EMBL" id="MBV2143560.1"/>
    </source>
</evidence>
<evidence type="ECO:0000256" key="7">
    <source>
        <dbReference type="ARBA" id="ARBA00023136"/>
    </source>
</evidence>
<keyword evidence="4" id="KW-1003">Cell membrane</keyword>